<reference evidence="4" key="1">
    <citation type="submission" date="2018-02" db="EMBL/GenBank/DDBJ databases">
        <title>Genome sequencing of Solimonas sp. HR-BB.</title>
        <authorList>
            <person name="Lee Y."/>
            <person name="Jeon C.O."/>
        </authorList>
    </citation>
    <scope>NUCLEOTIDE SEQUENCE [LARGE SCALE GENOMIC DNA]</scope>
    <source>
        <strain evidence="4">HR-U</strain>
    </source>
</reference>
<sequence length="78" mass="8253">MKTTWMTRQAARPFALLSACLLLSLRTYAQDGNSGIEEANTLVRGYFDSGTQLMYAVGAILGLIGAVKVLCAVNGVVA</sequence>
<feature type="transmembrane region" description="Helical" evidence="1">
    <location>
        <begin position="53"/>
        <end position="77"/>
    </location>
</feature>
<evidence type="ECO:0000256" key="1">
    <source>
        <dbReference type="SAM" id="Phobius"/>
    </source>
</evidence>
<dbReference type="AlphaFoldDB" id="A0A2S7IEU4"/>
<evidence type="ECO:0000313" key="4">
    <source>
        <dbReference type="Proteomes" id="UP000239590"/>
    </source>
</evidence>
<gene>
    <name evidence="3" type="ORF">C5O19_25055</name>
</gene>
<dbReference type="Pfam" id="PF13572">
    <property type="entry name" value="DUF4134"/>
    <property type="match status" value="1"/>
</dbReference>
<dbReference type="OrthoDB" id="1029065at2"/>
<dbReference type="Proteomes" id="UP000239590">
    <property type="component" value="Unassembled WGS sequence"/>
</dbReference>
<feature type="signal peptide" evidence="2">
    <location>
        <begin position="1"/>
        <end position="29"/>
    </location>
</feature>
<organism evidence="3 4">
    <name type="scientific">Siphonobacter curvatus</name>
    <dbReference type="NCBI Taxonomy" id="2094562"/>
    <lineage>
        <taxon>Bacteria</taxon>
        <taxon>Pseudomonadati</taxon>
        <taxon>Bacteroidota</taxon>
        <taxon>Cytophagia</taxon>
        <taxon>Cytophagales</taxon>
        <taxon>Cytophagaceae</taxon>
        <taxon>Siphonobacter</taxon>
    </lineage>
</organism>
<evidence type="ECO:0000256" key="2">
    <source>
        <dbReference type="SAM" id="SignalP"/>
    </source>
</evidence>
<keyword evidence="1" id="KW-1133">Transmembrane helix</keyword>
<feature type="chain" id="PRO_5015460225" evidence="2">
    <location>
        <begin position="30"/>
        <end position="78"/>
    </location>
</feature>
<comment type="caution">
    <text evidence="3">The sequence shown here is derived from an EMBL/GenBank/DDBJ whole genome shotgun (WGS) entry which is preliminary data.</text>
</comment>
<keyword evidence="1" id="KW-0472">Membrane</keyword>
<dbReference type="EMBL" id="PTRA01000010">
    <property type="protein sequence ID" value="PQA53200.1"/>
    <property type="molecule type" value="Genomic_DNA"/>
</dbReference>
<name>A0A2S7IEU4_9BACT</name>
<evidence type="ECO:0000313" key="3">
    <source>
        <dbReference type="EMBL" id="PQA53200.1"/>
    </source>
</evidence>
<dbReference type="RefSeq" id="WP_104716114.1">
    <property type="nucleotide sequence ID" value="NZ_PTRA01000010.1"/>
</dbReference>
<keyword evidence="2" id="KW-0732">Signal</keyword>
<accession>A0A2S7IEU4</accession>
<keyword evidence="1" id="KW-0812">Transmembrane</keyword>
<dbReference type="InterPro" id="IPR025408">
    <property type="entry name" value="DUF4134"/>
</dbReference>
<protein>
    <submittedName>
        <fullName evidence="3">Uncharacterized protein</fullName>
    </submittedName>
</protein>
<keyword evidence="4" id="KW-1185">Reference proteome</keyword>
<proteinExistence type="predicted"/>